<accession>A0A8H8QJW9</accession>
<evidence type="ECO:0000256" key="5">
    <source>
        <dbReference type="ARBA" id="ARBA00022617"/>
    </source>
</evidence>
<evidence type="ECO:0000256" key="13">
    <source>
        <dbReference type="ARBA" id="ARBA00061137"/>
    </source>
</evidence>
<keyword evidence="10" id="KW-0408">Iron</keyword>
<evidence type="ECO:0000256" key="4">
    <source>
        <dbReference type="ARBA" id="ARBA00011881"/>
    </source>
</evidence>
<sequence>MSRYVYTQPSPSSSPSHLPYFPPTMLKFSEVQQHNSKDSCWVVVHGNAYDLTEFLPDHPGGAGIILKYAGKDATEEYDPIHPPGTLEENLAKEKCLGPVDPSTITKEIKNESDPAKQLAKQKDHGGIPPLSQCLNLYDFEVIAKRVLKPTAWAYYSSGADDEVTMRENTSAFARIWFRPRILRDVSKIDYSTSLLGQKSTLPVYITATALGKLGHPDGEKNLTVAAGKQGIIQMIPTLASCSLDEIVGARVNEQQVQFMQLYVNSKRSITEKIIAKAEAAGVKALFVTVDAPQLGRREKDMRMKFDDVGSDMQNKNKDNVDRSQGAARAISSFIDPSLSWDDLTWLRSLTRMPIVLKGVQTWEDALRAAQLGLSGVVLSNHGGRQLDFARSGIEVLAEVVEAFKARGLFPNPMFQIFVDGGIRRASDVLKAVAMGATAVGIGRPFLYAYSAYASDGVVHAIQLLKAEMEMNMRLLGAATLKDVVPEMVDARALATHVNFTPPSHGHQIYEKLHTAVGMPGEPSNKL</sequence>
<dbReference type="EC" id="1.1.2.3" evidence="15"/>
<comment type="subunit">
    <text evidence="4">Homotetramer.</text>
</comment>
<protein>
    <recommendedName>
        <fullName evidence="16">L-lactate dehydrogenase (cytochrome)</fullName>
        <ecNumber evidence="15">1.1.2.3</ecNumber>
    </recommendedName>
</protein>
<keyword evidence="6" id="KW-0285">Flavoprotein</keyword>
<dbReference type="PROSITE" id="PS00191">
    <property type="entry name" value="CYTOCHROME_B5_1"/>
    <property type="match status" value="1"/>
</dbReference>
<evidence type="ECO:0000256" key="10">
    <source>
        <dbReference type="ARBA" id="ARBA00023004"/>
    </source>
</evidence>
<dbReference type="SUPFAM" id="SSF55856">
    <property type="entry name" value="Cytochrome b5-like heme/steroid binding domain"/>
    <property type="match status" value="1"/>
</dbReference>
<dbReference type="EMBL" id="ULHB01000027">
    <property type="protein sequence ID" value="SYW77704.1"/>
    <property type="molecule type" value="Genomic_DNA"/>
</dbReference>
<comment type="cofactor">
    <cofactor evidence="1">
        <name>FMN</name>
        <dbReference type="ChEBI" id="CHEBI:58210"/>
    </cofactor>
</comment>
<evidence type="ECO:0000256" key="15">
    <source>
        <dbReference type="ARBA" id="ARBA00066458"/>
    </source>
</evidence>
<evidence type="ECO:0000259" key="18">
    <source>
        <dbReference type="PROSITE" id="PS51349"/>
    </source>
</evidence>
<dbReference type="FunFam" id="3.10.120.10:FF:000012">
    <property type="entry name" value="Mitochondrial cytochrome b2, putative"/>
    <property type="match status" value="1"/>
</dbReference>
<dbReference type="GO" id="GO:0046872">
    <property type="term" value="F:metal ion binding"/>
    <property type="evidence" value="ECO:0007669"/>
    <property type="project" value="UniProtKB-KW"/>
</dbReference>
<evidence type="ECO:0000256" key="14">
    <source>
        <dbReference type="ARBA" id="ARBA00061589"/>
    </source>
</evidence>
<evidence type="ECO:0000313" key="19">
    <source>
        <dbReference type="EMBL" id="SYW77704.1"/>
    </source>
</evidence>
<dbReference type="Proteomes" id="UP000658997">
    <property type="component" value="Unassembled WGS sequence"/>
</dbReference>
<dbReference type="PANTHER" id="PTHR10578">
    <property type="entry name" value="S -2-HYDROXY-ACID OXIDASE-RELATED"/>
    <property type="match status" value="1"/>
</dbReference>
<dbReference type="InterPro" id="IPR008259">
    <property type="entry name" value="FMN_hydac_DH_AS"/>
</dbReference>
<comment type="similarity">
    <text evidence="13">In the C-terminal section; belongs to the FMN-dependent alpha-hydroxy acid dehydrogenase family.</text>
</comment>
<organism evidence="19 20">
    <name type="scientific">Ustilago bromivora</name>
    <dbReference type="NCBI Taxonomy" id="307758"/>
    <lineage>
        <taxon>Eukaryota</taxon>
        <taxon>Fungi</taxon>
        <taxon>Dikarya</taxon>
        <taxon>Basidiomycota</taxon>
        <taxon>Ustilaginomycotina</taxon>
        <taxon>Ustilaginomycetes</taxon>
        <taxon>Ustilaginales</taxon>
        <taxon>Ustilaginaceae</taxon>
        <taxon>Ustilago</taxon>
    </lineage>
</organism>
<dbReference type="SMART" id="SM01117">
    <property type="entry name" value="Cyt-b5"/>
    <property type="match status" value="1"/>
</dbReference>
<keyword evidence="8" id="KW-0479">Metal-binding</keyword>
<dbReference type="Gene3D" id="3.10.120.10">
    <property type="entry name" value="Cytochrome b5-like heme/steroid binding domain"/>
    <property type="match status" value="1"/>
</dbReference>
<dbReference type="InterPro" id="IPR036400">
    <property type="entry name" value="Cyt_B5-like_heme/steroid_sf"/>
</dbReference>
<feature type="domain" description="FMN hydroxy acid dehydrogenase" evidence="18">
    <location>
        <begin position="128"/>
        <end position="493"/>
    </location>
</feature>
<comment type="subcellular location">
    <subcellularLocation>
        <location evidence="3">Mitochondrion intermembrane space</location>
    </subcellularLocation>
</comment>
<dbReference type="FunFam" id="3.20.20.70:FF:000062">
    <property type="entry name" value="Cytochrome b2, mitochondrial, putative"/>
    <property type="match status" value="1"/>
</dbReference>
<proteinExistence type="inferred from homology"/>
<comment type="similarity">
    <text evidence="14">In the N-terminal section; belongs to the cytochrome b5 family.</text>
</comment>
<evidence type="ECO:0000256" key="7">
    <source>
        <dbReference type="ARBA" id="ARBA00022643"/>
    </source>
</evidence>
<dbReference type="GO" id="GO:0006089">
    <property type="term" value="P:lactate metabolic process"/>
    <property type="evidence" value="ECO:0007669"/>
    <property type="project" value="TreeGrafter"/>
</dbReference>
<dbReference type="InterPro" id="IPR018506">
    <property type="entry name" value="Cyt_B5_heme-BS"/>
</dbReference>
<dbReference type="PRINTS" id="PR00363">
    <property type="entry name" value="CYTOCHROMEB5"/>
</dbReference>
<evidence type="ECO:0000256" key="3">
    <source>
        <dbReference type="ARBA" id="ARBA00004569"/>
    </source>
</evidence>
<comment type="catalytic activity">
    <reaction evidence="12">
        <text>(S)-lactate + 2 Fe(III)-[cytochrome c] = 2 Fe(II)-[cytochrome c] + pyruvate + 2 H(+)</text>
        <dbReference type="Rhea" id="RHEA:19909"/>
        <dbReference type="Rhea" id="RHEA-COMP:10350"/>
        <dbReference type="Rhea" id="RHEA-COMP:14399"/>
        <dbReference type="ChEBI" id="CHEBI:15361"/>
        <dbReference type="ChEBI" id="CHEBI:15378"/>
        <dbReference type="ChEBI" id="CHEBI:16651"/>
        <dbReference type="ChEBI" id="CHEBI:29033"/>
        <dbReference type="ChEBI" id="CHEBI:29034"/>
        <dbReference type="EC" id="1.1.2.3"/>
    </reaction>
    <physiologicalReaction direction="left-to-right" evidence="12">
        <dbReference type="Rhea" id="RHEA:19910"/>
    </physiologicalReaction>
</comment>
<dbReference type="PROSITE" id="PS00557">
    <property type="entry name" value="FMN_HYDROXY_ACID_DH_1"/>
    <property type="match status" value="1"/>
</dbReference>
<dbReference type="GO" id="GO:0020037">
    <property type="term" value="F:heme binding"/>
    <property type="evidence" value="ECO:0007669"/>
    <property type="project" value="InterPro"/>
</dbReference>
<evidence type="ECO:0000256" key="12">
    <source>
        <dbReference type="ARBA" id="ARBA00052399"/>
    </source>
</evidence>
<evidence type="ECO:0000256" key="1">
    <source>
        <dbReference type="ARBA" id="ARBA00001917"/>
    </source>
</evidence>
<feature type="domain" description="Cytochrome b5 heme-binding" evidence="17">
    <location>
        <begin position="23"/>
        <end position="100"/>
    </location>
</feature>
<evidence type="ECO:0000256" key="6">
    <source>
        <dbReference type="ARBA" id="ARBA00022630"/>
    </source>
</evidence>
<dbReference type="PROSITE" id="PS51349">
    <property type="entry name" value="FMN_HYDROXY_ACID_DH_2"/>
    <property type="match status" value="1"/>
</dbReference>
<evidence type="ECO:0000313" key="20">
    <source>
        <dbReference type="Proteomes" id="UP000658997"/>
    </source>
</evidence>
<dbReference type="Gene3D" id="3.20.20.70">
    <property type="entry name" value="Aldolase class I"/>
    <property type="match status" value="1"/>
</dbReference>
<dbReference type="InterPro" id="IPR013785">
    <property type="entry name" value="Aldolase_TIM"/>
</dbReference>
<dbReference type="Pfam" id="PF00173">
    <property type="entry name" value="Cyt-b5"/>
    <property type="match status" value="1"/>
</dbReference>
<dbReference type="InterPro" id="IPR037458">
    <property type="entry name" value="L-MDH/L-LDH_FMN-bd"/>
</dbReference>
<reference evidence="19" key="1">
    <citation type="submission" date="2018-08" db="EMBL/GenBank/DDBJ databases">
        <authorList>
            <person name="Guldener U."/>
        </authorList>
    </citation>
    <scope>NUCLEOTIDE SEQUENCE</scope>
    <source>
        <strain evidence="19">UB2</strain>
    </source>
</reference>
<dbReference type="PANTHER" id="PTHR10578:SF148">
    <property type="entry name" value="L-LACTATE DEHYDROGENASE (CYTOCHROME)"/>
    <property type="match status" value="1"/>
</dbReference>
<dbReference type="InterPro" id="IPR001199">
    <property type="entry name" value="Cyt_B5-like_heme/steroid-bd"/>
</dbReference>
<dbReference type="GO" id="GO:0005758">
    <property type="term" value="C:mitochondrial intermembrane space"/>
    <property type="evidence" value="ECO:0007669"/>
    <property type="project" value="UniProtKB-SubCell"/>
</dbReference>
<evidence type="ECO:0000256" key="2">
    <source>
        <dbReference type="ARBA" id="ARBA00001970"/>
    </source>
</evidence>
<keyword evidence="11" id="KW-0496">Mitochondrion</keyword>
<evidence type="ECO:0000256" key="8">
    <source>
        <dbReference type="ARBA" id="ARBA00022723"/>
    </source>
</evidence>
<dbReference type="InterPro" id="IPR037396">
    <property type="entry name" value="FMN_HAD"/>
</dbReference>
<dbReference type="InterPro" id="IPR000262">
    <property type="entry name" value="FMN-dep_DH"/>
</dbReference>
<dbReference type="PROSITE" id="PS50255">
    <property type="entry name" value="CYTOCHROME_B5_2"/>
    <property type="match status" value="1"/>
</dbReference>
<dbReference type="SUPFAM" id="SSF51395">
    <property type="entry name" value="FMN-linked oxidoreductases"/>
    <property type="match status" value="1"/>
</dbReference>
<gene>
    <name evidence="19" type="ORF">UBRO2_01896</name>
</gene>
<evidence type="ECO:0000259" key="17">
    <source>
        <dbReference type="PROSITE" id="PS50255"/>
    </source>
</evidence>
<name>A0A8H8QJW9_9BASI</name>
<comment type="caution">
    <text evidence="19">The sequence shown here is derived from an EMBL/GenBank/DDBJ whole genome shotgun (WGS) entry which is preliminary data.</text>
</comment>
<dbReference type="CDD" id="cd02922">
    <property type="entry name" value="FCB2_FMN"/>
    <property type="match status" value="1"/>
</dbReference>
<keyword evidence="20" id="KW-1185">Reference proteome</keyword>
<evidence type="ECO:0000256" key="11">
    <source>
        <dbReference type="ARBA" id="ARBA00023128"/>
    </source>
</evidence>
<keyword evidence="7" id="KW-0288">FMN</keyword>
<dbReference type="AlphaFoldDB" id="A0A8H8QJW9"/>
<dbReference type="Pfam" id="PF01070">
    <property type="entry name" value="FMN_dh"/>
    <property type="match status" value="1"/>
</dbReference>
<dbReference type="GO" id="GO:0004460">
    <property type="term" value="F:L-lactate dehydrogenase (cytochrome) activity"/>
    <property type="evidence" value="ECO:0007669"/>
    <property type="project" value="UniProtKB-EC"/>
</dbReference>
<keyword evidence="5" id="KW-0349">Heme</keyword>
<comment type="cofactor">
    <cofactor evidence="2">
        <name>heme b</name>
        <dbReference type="ChEBI" id="CHEBI:60344"/>
    </cofactor>
</comment>
<keyword evidence="9" id="KW-0560">Oxidoreductase</keyword>
<evidence type="ECO:0000256" key="16">
    <source>
        <dbReference type="ARBA" id="ARBA00068515"/>
    </source>
</evidence>
<evidence type="ECO:0000256" key="9">
    <source>
        <dbReference type="ARBA" id="ARBA00023002"/>
    </source>
</evidence>